<protein>
    <recommendedName>
        <fullName evidence="5">MMS19 nucleotide excision repair protein</fullName>
    </recommendedName>
</protein>
<dbReference type="Pfam" id="PF12460">
    <property type="entry name" value="MMS19_C"/>
    <property type="match status" value="1"/>
</dbReference>
<dbReference type="InterPro" id="IPR029240">
    <property type="entry name" value="MMS19_N"/>
</dbReference>
<dbReference type="STRING" id="121845.A0A3Q0J571"/>
<feature type="domain" description="MMS19 C-terminal" evidence="6">
    <location>
        <begin position="844"/>
        <end position="1138"/>
    </location>
</feature>
<reference evidence="9" key="1">
    <citation type="submission" date="2025-08" db="UniProtKB">
        <authorList>
            <consortium name="RefSeq"/>
        </authorList>
    </citation>
    <scope>IDENTIFICATION</scope>
</reference>
<dbReference type="AlphaFoldDB" id="A0A3Q0J571"/>
<dbReference type="InterPro" id="IPR039920">
    <property type="entry name" value="MMS19"/>
</dbReference>
<organism evidence="8 9">
    <name type="scientific">Diaphorina citri</name>
    <name type="common">Asian citrus psyllid</name>
    <dbReference type="NCBI Taxonomy" id="121845"/>
    <lineage>
        <taxon>Eukaryota</taxon>
        <taxon>Metazoa</taxon>
        <taxon>Ecdysozoa</taxon>
        <taxon>Arthropoda</taxon>
        <taxon>Hexapoda</taxon>
        <taxon>Insecta</taxon>
        <taxon>Pterygota</taxon>
        <taxon>Neoptera</taxon>
        <taxon>Paraneoptera</taxon>
        <taxon>Hemiptera</taxon>
        <taxon>Sternorrhyncha</taxon>
        <taxon>Psylloidea</taxon>
        <taxon>Psyllidae</taxon>
        <taxon>Diaphorininae</taxon>
        <taxon>Diaphorina</taxon>
    </lineage>
</organism>
<evidence type="ECO:0000256" key="2">
    <source>
        <dbReference type="ARBA" id="ARBA00009340"/>
    </source>
</evidence>
<evidence type="ECO:0000256" key="4">
    <source>
        <dbReference type="ARBA" id="ARBA00023242"/>
    </source>
</evidence>
<dbReference type="InterPro" id="IPR024687">
    <property type="entry name" value="MMS19_C"/>
</dbReference>
<comment type="similarity">
    <text evidence="2 5">Belongs to the MET18/MMS19 family.</text>
</comment>
<keyword evidence="8" id="KW-1185">Reference proteome</keyword>
<sequence length="1189" mass="137815">MSTSKLLELFQSMERGESVETLLYNELQQGIKNKSCNVLNIVENLGILLVNKETSLRKKGTEVLSKYLAMLGKDHLTERELEFLVAFYCDRLKDHHSIIPDILLGLYHSKYLAMLDKDHLTEQELEFLVAFYCDRLKDHHSIIPDILLGLYHLCDMKQLPQDAYLKLYPAVFLNFNCQSQLIEDRKMFYNILFKCMQHNISGLKPMGPDFVYGVIQSIDGERWFRKENDPDAISREDLSNALMPNLTAKPEFVEFCIPLALEKLESDYSYCICSQKENDPDAISREDLSNALMPNLTAKPEFVEFCIPLALEKLESDLKVAKLDSLTLLTNACYKFPQEKIRENSKNIWNVVKSGLNTSDSDVKQRVLQMMHALLTVLPDEEALNLFQIIYNHVKYSFTTNIDKPLYISNVKMLVTICKDSKICMKQIVIFLAPLLYIEINKTYNDEYIQVLNEILEICTDNLDIALSEINELSITWNDLINLYYKLCPSNNACLQGLKILNGSLNVEQRKSMYTMMYDMLKLNKSNNELEASLCRFAKNYQDEIFEHIISPFKKEIVEKTKEPKPKKINADNIKNKILENLKENDSSIYTKDETDSEFMKPLAYRRDENNEELPIFVAICPRARKTPIEELFIKNVFCPLINSDLYLKDLSQEVLEFCLQDKLSESSCFRFCHKNSESKISYLTFIIDKYETRNDILCYFENKLNVSEMIIDIVLDNVTSDWYSTSLILDSISILNKILCAVNNSVEDMSLINSKILKIIDIVLDNVTSDWYSTSLILDSISILNKILCAVNNSVEDMSLINSKILKSIEKVLEENRKEVSLVILIPLLNNIDFKYLETNVEKIGSLSNRLLDVAINTKDSFINKYVSIVFSILLNSIENLESNKFDINVNSLEAKLLSVPYDNNLSILNAYITKALVTRGYKNIEPWLQVLVEHIKKYETGKHVIESLKIIIKQDSFKEDHYGYKNVRFLYRQRLFMFTLKKILKNIATINENAKEDKVNTESKITKLNNYLAILIQLKHLPSQIILSHIKTLLPIMIECLSLISETQLRTNIGNHTSSEIECPTSLSDELIIYYDAINFDEALENLLNLFMEFLKTKVEILQEYVNSYVEKFLCLARFHSSLNHRISALQCLYYLSYFDVIRLVPFKNQVLEGLKHCLDDRKRLVRKQAVATIDRWYILDSIKDED</sequence>
<evidence type="ECO:0000259" key="6">
    <source>
        <dbReference type="Pfam" id="PF12460"/>
    </source>
</evidence>
<dbReference type="CTD" id="64210"/>
<keyword evidence="5" id="KW-0963">Cytoplasm</keyword>
<dbReference type="Gene3D" id="1.25.10.10">
    <property type="entry name" value="Leucine-rich Repeat Variant"/>
    <property type="match status" value="1"/>
</dbReference>
<dbReference type="GO" id="GO:0016226">
    <property type="term" value="P:iron-sulfur cluster assembly"/>
    <property type="evidence" value="ECO:0007669"/>
    <property type="project" value="UniProtKB-UniRule"/>
</dbReference>
<dbReference type="GO" id="GO:0005634">
    <property type="term" value="C:nucleus"/>
    <property type="evidence" value="ECO:0007669"/>
    <property type="project" value="UniProtKB-SubCell"/>
</dbReference>
<dbReference type="InterPro" id="IPR011989">
    <property type="entry name" value="ARM-like"/>
</dbReference>
<dbReference type="GeneID" id="103515014"/>
<dbReference type="SUPFAM" id="SSF48371">
    <property type="entry name" value="ARM repeat"/>
    <property type="match status" value="2"/>
</dbReference>
<comment type="subunit">
    <text evidence="5">Component of the CIA complex.</text>
</comment>
<dbReference type="GO" id="GO:0097361">
    <property type="term" value="C:cytosolic [4Fe-4S] assembly targeting complex"/>
    <property type="evidence" value="ECO:0007669"/>
    <property type="project" value="UniProtKB-UniRule"/>
</dbReference>
<evidence type="ECO:0000259" key="7">
    <source>
        <dbReference type="Pfam" id="PF14500"/>
    </source>
</evidence>
<dbReference type="RefSeq" id="XP_026683639.1">
    <property type="nucleotide sequence ID" value="XM_026827838.1"/>
</dbReference>
<name>A0A3Q0J571_DIACI</name>
<dbReference type="Pfam" id="PF14500">
    <property type="entry name" value="MMS19_N"/>
    <property type="match status" value="4"/>
</dbReference>
<dbReference type="InterPro" id="IPR016024">
    <property type="entry name" value="ARM-type_fold"/>
</dbReference>
<dbReference type="GO" id="GO:0006281">
    <property type="term" value="P:DNA repair"/>
    <property type="evidence" value="ECO:0007669"/>
    <property type="project" value="UniProtKB-UniRule"/>
</dbReference>
<evidence type="ECO:0000313" key="8">
    <source>
        <dbReference type="Proteomes" id="UP000079169"/>
    </source>
</evidence>
<dbReference type="Proteomes" id="UP000079169">
    <property type="component" value="Unplaced"/>
</dbReference>
<comment type="function">
    <text evidence="5">Key component of the cytosolic iron-sulfur protein assembly (CIA) complex, a multiprotein complex that mediates the incorporation of iron-sulfur cluster into apoproteins specifically involved in DNA metabolism and genomic integrity. In the CIA complex, MMS19 acts as an adapter between early-acting CIA components and a subset of cellular target iron-sulfur proteins.</text>
</comment>
<accession>A0A3Q0J571</accession>
<keyword evidence="5" id="KW-0234">DNA repair</keyword>
<dbReference type="PANTHER" id="PTHR12891">
    <property type="entry name" value="DNA REPAIR/TRANSCRIPTION PROTEIN MET18/MMS19"/>
    <property type="match status" value="1"/>
</dbReference>
<evidence type="ECO:0000313" key="9">
    <source>
        <dbReference type="RefSeq" id="XP_026683639.1"/>
    </source>
</evidence>
<keyword evidence="4 5" id="KW-0539">Nucleus</keyword>
<evidence type="ECO:0000256" key="3">
    <source>
        <dbReference type="ARBA" id="ARBA00022737"/>
    </source>
</evidence>
<dbReference type="GO" id="GO:0005819">
    <property type="term" value="C:spindle"/>
    <property type="evidence" value="ECO:0007669"/>
    <property type="project" value="UniProtKB-SubCell"/>
</dbReference>
<dbReference type="KEGG" id="dci:103515014"/>
<keyword evidence="5" id="KW-0206">Cytoskeleton</keyword>
<dbReference type="PaxDb" id="121845-A0A3Q0J571"/>
<feature type="domain" description="MMS19 N-terminal" evidence="7">
    <location>
        <begin position="226"/>
        <end position="268"/>
    </location>
</feature>
<feature type="domain" description="MMS19 N-terminal" evidence="7">
    <location>
        <begin position="275"/>
        <end position="354"/>
    </location>
</feature>
<dbReference type="PANTHER" id="PTHR12891:SF0">
    <property type="entry name" value="MMS19 NUCLEOTIDE EXCISION REPAIR PROTEIN HOMOLOG"/>
    <property type="match status" value="1"/>
</dbReference>
<evidence type="ECO:0000256" key="1">
    <source>
        <dbReference type="ARBA" id="ARBA00004123"/>
    </source>
</evidence>
<dbReference type="GO" id="GO:0051604">
    <property type="term" value="P:protein maturation"/>
    <property type="evidence" value="ECO:0007669"/>
    <property type="project" value="UniProtKB-UniRule"/>
</dbReference>
<comment type="subcellular location">
    <subcellularLocation>
        <location evidence="5">Cytoplasm</location>
        <location evidence="5">Cytoskeleton</location>
        <location evidence="5">Spindle</location>
    </subcellularLocation>
    <subcellularLocation>
        <location evidence="1 5">Nucleus</location>
    </subcellularLocation>
</comment>
<proteinExistence type="inferred from homology"/>
<feature type="domain" description="MMS19 N-terminal" evidence="7">
    <location>
        <begin position="42"/>
        <end position="107"/>
    </location>
</feature>
<feature type="domain" description="MMS19 N-terminal" evidence="7">
    <location>
        <begin position="109"/>
        <end position="222"/>
    </location>
</feature>
<keyword evidence="5" id="KW-0227">DNA damage</keyword>
<gene>
    <name evidence="9" type="primary">LOC103515014</name>
</gene>
<keyword evidence="3" id="KW-0677">Repeat</keyword>
<evidence type="ECO:0000256" key="5">
    <source>
        <dbReference type="RuleBase" id="RU367072"/>
    </source>
</evidence>